<proteinExistence type="predicted"/>
<evidence type="ECO:0000313" key="3">
    <source>
        <dbReference type="EMBL" id="KAJ7303509.1"/>
    </source>
</evidence>
<gene>
    <name evidence="3" type="ORF">DFH08DRAFT_903924</name>
</gene>
<keyword evidence="4" id="KW-1185">Reference proteome</keyword>
<sequence>MDFVRRCVLLRSKHCPRSSQHHSMEAEYGRPAKDFLAQSFRECPTITFIGVVFSAISFVPVVSTIALTLIICFLAASGILVAVVALASGALLAIVTLAVFLSAFLSVALAFSAFAALAKFGVIWFRTPKIQTQEAAPAASVHGAGVSKYLAPVERVFAALRDRAHVVRHPMKPSWQSYLVVFLLSRNPLARIFLPRWMRYTTIYPYVFGRNRSPHPLKWVLLRRLHGVVAVASFLLTPVRILSHVGWDSVFIVCALVLFLSPGVRSWAYSSLALRVEKLRPRKKKPPVETGKSDPGTDQETPAAEIVTAVSSLVPHGQGAATTAVSTLGISGGGMKARNGLGADGYNGA</sequence>
<evidence type="ECO:0000313" key="4">
    <source>
        <dbReference type="Proteomes" id="UP001218218"/>
    </source>
</evidence>
<feature type="transmembrane region" description="Helical" evidence="2">
    <location>
        <begin position="249"/>
        <end position="274"/>
    </location>
</feature>
<protein>
    <submittedName>
        <fullName evidence="3">Uncharacterized protein</fullName>
    </submittedName>
</protein>
<dbReference type="EMBL" id="JARIHO010000105">
    <property type="protein sequence ID" value="KAJ7303509.1"/>
    <property type="molecule type" value="Genomic_DNA"/>
</dbReference>
<reference evidence="3" key="1">
    <citation type="submission" date="2023-03" db="EMBL/GenBank/DDBJ databases">
        <title>Massive genome expansion in bonnet fungi (Mycena s.s.) driven by repeated elements and novel gene families across ecological guilds.</title>
        <authorList>
            <consortium name="Lawrence Berkeley National Laboratory"/>
            <person name="Harder C.B."/>
            <person name="Miyauchi S."/>
            <person name="Viragh M."/>
            <person name="Kuo A."/>
            <person name="Thoen E."/>
            <person name="Andreopoulos B."/>
            <person name="Lu D."/>
            <person name="Skrede I."/>
            <person name="Drula E."/>
            <person name="Henrissat B."/>
            <person name="Morin E."/>
            <person name="Kohler A."/>
            <person name="Barry K."/>
            <person name="LaButti K."/>
            <person name="Morin E."/>
            <person name="Salamov A."/>
            <person name="Lipzen A."/>
            <person name="Mereny Z."/>
            <person name="Hegedus B."/>
            <person name="Baldrian P."/>
            <person name="Stursova M."/>
            <person name="Weitz H."/>
            <person name="Taylor A."/>
            <person name="Grigoriev I.V."/>
            <person name="Nagy L.G."/>
            <person name="Martin F."/>
            <person name="Kauserud H."/>
        </authorList>
    </citation>
    <scope>NUCLEOTIDE SEQUENCE</scope>
    <source>
        <strain evidence="3">CBHHK002</strain>
    </source>
</reference>
<comment type="caution">
    <text evidence="3">The sequence shown here is derived from an EMBL/GenBank/DDBJ whole genome shotgun (WGS) entry which is preliminary data.</text>
</comment>
<name>A0AAD6Z155_9AGAR</name>
<feature type="transmembrane region" description="Helical" evidence="2">
    <location>
        <begin position="46"/>
        <end position="72"/>
    </location>
</feature>
<dbReference type="AlphaFoldDB" id="A0AAD6Z155"/>
<feature type="transmembrane region" description="Helical" evidence="2">
    <location>
        <begin position="225"/>
        <end position="243"/>
    </location>
</feature>
<dbReference type="Proteomes" id="UP001218218">
    <property type="component" value="Unassembled WGS sequence"/>
</dbReference>
<accession>A0AAD6Z155</accession>
<feature type="region of interest" description="Disordered" evidence="1">
    <location>
        <begin position="283"/>
        <end position="302"/>
    </location>
</feature>
<keyword evidence="2" id="KW-0472">Membrane</keyword>
<keyword evidence="2" id="KW-1133">Transmembrane helix</keyword>
<evidence type="ECO:0000256" key="2">
    <source>
        <dbReference type="SAM" id="Phobius"/>
    </source>
</evidence>
<organism evidence="3 4">
    <name type="scientific">Mycena albidolilacea</name>
    <dbReference type="NCBI Taxonomy" id="1033008"/>
    <lineage>
        <taxon>Eukaryota</taxon>
        <taxon>Fungi</taxon>
        <taxon>Dikarya</taxon>
        <taxon>Basidiomycota</taxon>
        <taxon>Agaricomycotina</taxon>
        <taxon>Agaricomycetes</taxon>
        <taxon>Agaricomycetidae</taxon>
        <taxon>Agaricales</taxon>
        <taxon>Marasmiineae</taxon>
        <taxon>Mycenaceae</taxon>
        <taxon>Mycena</taxon>
    </lineage>
</organism>
<feature type="transmembrane region" description="Helical" evidence="2">
    <location>
        <begin position="79"/>
        <end position="101"/>
    </location>
</feature>
<keyword evidence="2" id="KW-0812">Transmembrane</keyword>
<evidence type="ECO:0000256" key="1">
    <source>
        <dbReference type="SAM" id="MobiDB-lite"/>
    </source>
</evidence>
<feature type="transmembrane region" description="Helical" evidence="2">
    <location>
        <begin position="107"/>
        <end position="125"/>
    </location>
</feature>